<dbReference type="GO" id="GO:0006313">
    <property type="term" value="P:DNA transposition"/>
    <property type="evidence" value="ECO:0007669"/>
    <property type="project" value="InterPro"/>
</dbReference>
<reference evidence="7 8" key="1">
    <citation type="submission" date="2016-12" db="EMBL/GenBank/DDBJ databases">
        <authorList>
            <person name="Song W.-J."/>
            <person name="Kurnit D.M."/>
        </authorList>
    </citation>
    <scope>NUCLEOTIDE SEQUENCE [LARGE SCALE GENOMIC DNA]</scope>
    <source>
        <strain evidence="7 8">STM7296</strain>
    </source>
</reference>
<feature type="domain" description="Tn3 transposase DDE" evidence="5">
    <location>
        <begin position="568"/>
        <end position="953"/>
    </location>
</feature>
<evidence type="ECO:0000256" key="3">
    <source>
        <dbReference type="ARBA" id="ARBA00023125"/>
    </source>
</evidence>
<evidence type="ECO:0000256" key="4">
    <source>
        <dbReference type="ARBA" id="ARBA00023172"/>
    </source>
</evidence>
<proteinExistence type="inferred from homology"/>
<dbReference type="InterPro" id="IPR025296">
    <property type="entry name" value="DUF4158"/>
</dbReference>
<dbReference type="EMBL" id="CYGX02000051">
    <property type="protein sequence ID" value="SIT44940.1"/>
    <property type="molecule type" value="Genomic_DNA"/>
</dbReference>
<evidence type="ECO:0000313" key="8">
    <source>
        <dbReference type="Proteomes" id="UP000187012"/>
    </source>
</evidence>
<dbReference type="Pfam" id="PF13700">
    <property type="entry name" value="DUF4158"/>
    <property type="match status" value="1"/>
</dbReference>
<protein>
    <submittedName>
        <fullName evidence="7">Transposase</fullName>
    </submittedName>
</protein>
<dbReference type="GO" id="GO:0004803">
    <property type="term" value="F:transposase activity"/>
    <property type="evidence" value="ECO:0007669"/>
    <property type="project" value="InterPro"/>
</dbReference>
<dbReference type="OrthoDB" id="5292689at2"/>
<name>A0A1N7SC37_9BURK</name>
<dbReference type="RefSeq" id="WP_094781751.1">
    <property type="nucleotide sequence ID" value="NZ_CYGX02000051.1"/>
</dbReference>
<organism evidence="7 8">
    <name type="scientific">Paraburkholderia ribeironis</name>
    <dbReference type="NCBI Taxonomy" id="1247936"/>
    <lineage>
        <taxon>Bacteria</taxon>
        <taxon>Pseudomonadati</taxon>
        <taxon>Pseudomonadota</taxon>
        <taxon>Betaproteobacteria</taxon>
        <taxon>Burkholderiales</taxon>
        <taxon>Burkholderiaceae</taxon>
        <taxon>Paraburkholderia</taxon>
    </lineage>
</organism>
<evidence type="ECO:0000313" key="7">
    <source>
        <dbReference type="EMBL" id="SIT44940.1"/>
    </source>
</evidence>
<evidence type="ECO:0000259" key="5">
    <source>
        <dbReference type="Pfam" id="PF01526"/>
    </source>
</evidence>
<keyword evidence="4" id="KW-0233">DNA recombination</keyword>
<keyword evidence="8" id="KW-1185">Reference proteome</keyword>
<evidence type="ECO:0000256" key="2">
    <source>
        <dbReference type="ARBA" id="ARBA00022578"/>
    </source>
</evidence>
<dbReference type="AlphaFoldDB" id="A0A1N7SC37"/>
<comment type="similarity">
    <text evidence="1">Belongs to the transposase 7 family.</text>
</comment>
<keyword evidence="2" id="KW-0815">Transposition</keyword>
<keyword evidence="3" id="KW-0238">DNA-binding</keyword>
<dbReference type="InterPro" id="IPR002513">
    <property type="entry name" value="Tn3_Tnp_DDE_dom"/>
</dbReference>
<accession>A0A1N7SC37</accession>
<gene>
    <name evidence="7" type="primary">tnpA</name>
    <name evidence="7" type="ORF">BN2475_510027</name>
</gene>
<dbReference type="GO" id="GO:0003677">
    <property type="term" value="F:DNA binding"/>
    <property type="evidence" value="ECO:0007669"/>
    <property type="project" value="UniProtKB-KW"/>
</dbReference>
<dbReference type="NCBIfam" id="NF033527">
    <property type="entry name" value="transpos_Tn3"/>
    <property type="match status" value="1"/>
</dbReference>
<feature type="domain" description="DUF4158" evidence="6">
    <location>
        <begin position="13"/>
        <end position="167"/>
    </location>
</feature>
<sequence length="977" mass="110197">MPGLEFRYVGQGRLPSRLSEFDVERYFALTDSDIAAINERFRRDRRAGVAIQLVFLRASGHTLDHVGTVPRQLLRYVGDRLGLATPTIASLRTLYLRYKTLYDHQVWACEYLGLTSIVADQWSGLEAWMREDAHESLTIDDLLQHAHYWLYERRILIPAERTLKDLGRSIWADIERDVLAMIKATVPDAQLERADAVLSTRHDTSGMTVLEWLKTPPARHSPTTMTETLEKVRFLKELGAHMWVLDAVPLEKQRAWAQRIQARRPVKTRGLKESTRMLELVFFLRVTLLELTDSLLYQTGRRVSDLVRHAYEKTRTKQARSAVGYRQQLIAIKAIVQDKEQSAEEKIVEIGKLLDALPDKPTASHAASVRETLTDDHHRIRNLLVPLRELGFEGRDGEMSLRQLELVGKLHDSDATELPGDCDVAVSASWRDMVEGDDRKRALRALEASAITGLRKGLRGGSIWINHSLSFRERDLLLISPAQWEGERERHLSSLGLPPTADPFLERLTGHLTAGLAALEEVREAGRVTIGTDGALHLSALEALPTDGTPKRTRDLMFKEIGNAQFADMVMEMDARTGFSEVLLARKARDANELVALYAGLIAHGTELDAKSVAAMIPQLDPAQISTAMRALEMPGRLLRANDRVVEFQRTHSITALWGTGQHASSDSMSLDTSRHLFYARVDPRRRTHAVGMYTHVLDQHGIVYNHPIVLNERQAGVAIEGVIRHNTTRDDGGLLRLSVDTHGYTNVGMAVSKLLGFDLCPNLRNLAERKLYLPRTIASPEGLAQVVACEISLKAIRDGWDELLRLVASIRSGRVSAIVALQRFGSAAQGDRVHRAADHLGKLLRTLFLCDYFSNAEFRRELHTLLNRGESVHQLQRAIYIGKVAPERGRRRDEMIAISGSLTLLTNLVIAWNTQRMQATVDNWRDKGQRIEDDWLRRMGPAHFAHVNFRGTLSFPIDRYQEMLLDAAPWQKANRS</sequence>
<dbReference type="InterPro" id="IPR047653">
    <property type="entry name" value="Tn3-like_transpos"/>
</dbReference>
<evidence type="ECO:0000259" key="6">
    <source>
        <dbReference type="Pfam" id="PF13700"/>
    </source>
</evidence>
<dbReference type="Proteomes" id="UP000187012">
    <property type="component" value="Unassembled WGS sequence"/>
</dbReference>
<evidence type="ECO:0000256" key="1">
    <source>
        <dbReference type="ARBA" id="ARBA00009402"/>
    </source>
</evidence>
<dbReference type="STRING" id="1247936.BN2475_510027"/>
<dbReference type="Pfam" id="PF01526">
    <property type="entry name" value="DDE_Tnp_Tn3"/>
    <property type="match status" value="1"/>
</dbReference>